<dbReference type="PANTHER" id="PTHR30446:SF0">
    <property type="entry name" value="RECOMBINATION PROTEIN RECR"/>
    <property type="match status" value="1"/>
</dbReference>
<keyword evidence="1" id="KW-0479">Metal-binding</keyword>
<keyword evidence="3" id="KW-0863">Zinc-finger</keyword>
<evidence type="ECO:0000256" key="1">
    <source>
        <dbReference type="ARBA" id="ARBA00022723"/>
    </source>
</evidence>
<dbReference type="Pfam" id="PF21176">
    <property type="entry name" value="RecR_HhH"/>
    <property type="match status" value="1"/>
</dbReference>
<feature type="domain" description="Toprim" evidence="7">
    <location>
        <begin position="82"/>
        <end position="166"/>
    </location>
</feature>
<dbReference type="EMBL" id="FPHC01000039">
    <property type="protein sequence ID" value="SFV56255.1"/>
    <property type="molecule type" value="Genomic_DNA"/>
</dbReference>
<name>A0A1W1BRZ3_9ZZZZ</name>
<proteinExistence type="inferred from homology"/>
<dbReference type="HAMAP" id="MF_00017">
    <property type="entry name" value="RecR"/>
    <property type="match status" value="1"/>
</dbReference>
<dbReference type="InterPro" id="IPR006171">
    <property type="entry name" value="TOPRIM_dom"/>
</dbReference>
<dbReference type="PANTHER" id="PTHR30446">
    <property type="entry name" value="RECOMBINATION PROTEIN RECR"/>
    <property type="match status" value="1"/>
</dbReference>
<dbReference type="GO" id="GO:0003677">
    <property type="term" value="F:DNA binding"/>
    <property type="evidence" value="ECO:0007669"/>
    <property type="project" value="InterPro"/>
</dbReference>
<evidence type="ECO:0000256" key="2">
    <source>
        <dbReference type="ARBA" id="ARBA00022763"/>
    </source>
</evidence>
<dbReference type="InterPro" id="IPR015967">
    <property type="entry name" value="Rcmb_RecR_Znf"/>
</dbReference>
<reference evidence="8" key="1">
    <citation type="submission" date="2016-10" db="EMBL/GenBank/DDBJ databases">
        <authorList>
            <person name="de Groot N.N."/>
        </authorList>
    </citation>
    <scope>NUCLEOTIDE SEQUENCE</scope>
</reference>
<keyword evidence="5" id="KW-0233">DNA recombination</keyword>
<dbReference type="PROSITE" id="PS01300">
    <property type="entry name" value="RECR"/>
    <property type="match status" value="1"/>
</dbReference>
<dbReference type="GO" id="GO:0006281">
    <property type="term" value="P:DNA repair"/>
    <property type="evidence" value="ECO:0007669"/>
    <property type="project" value="UniProtKB-KW"/>
</dbReference>
<dbReference type="SUPFAM" id="SSF111304">
    <property type="entry name" value="Recombination protein RecR"/>
    <property type="match status" value="1"/>
</dbReference>
<dbReference type="Gene3D" id="1.10.8.420">
    <property type="entry name" value="RecR Domain 1"/>
    <property type="match status" value="1"/>
</dbReference>
<evidence type="ECO:0000256" key="5">
    <source>
        <dbReference type="ARBA" id="ARBA00023172"/>
    </source>
</evidence>
<protein>
    <submittedName>
        <fullName evidence="8">Recombination protein RecR</fullName>
    </submittedName>
</protein>
<dbReference type="AlphaFoldDB" id="A0A1W1BRZ3"/>
<keyword evidence="6" id="KW-0234">DNA repair</keyword>
<dbReference type="GO" id="GO:0008270">
    <property type="term" value="F:zinc ion binding"/>
    <property type="evidence" value="ECO:0007669"/>
    <property type="project" value="UniProtKB-KW"/>
</dbReference>
<dbReference type="InterPro" id="IPR000093">
    <property type="entry name" value="DNA_Rcmb_RecR"/>
</dbReference>
<dbReference type="InterPro" id="IPR023627">
    <property type="entry name" value="Rcmb_RecR"/>
</dbReference>
<keyword evidence="4" id="KW-0862">Zinc</keyword>
<evidence type="ECO:0000256" key="6">
    <source>
        <dbReference type="ARBA" id="ARBA00023204"/>
    </source>
</evidence>
<sequence>MRRYKIEAFENLVEAFKSLPSIGKKSAVRLAYHLVMEDGFAAMKLAHAIETGVNEIRRCSQCHNMSVDELCTICADERRDTTTLCIVQSAKDILTIEESGEFKGVYYVLSTIEDLDAYHLRMAVEDVEEVIFAFPPSIATDTMILYIEDKLKGLDLRFTKIAQGVPTGVELENIDVVSLTRAMEARVNI</sequence>
<evidence type="ECO:0000313" key="8">
    <source>
        <dbReference type="EMBL" id="SFV56255.1"/>
    </source>
</evidence>
<dbReference type="Gene3D" id="3.40.1360.10">
    <property type="match status" value="1"/>
</dbReference>
<dbReference type="GO" id="GO:0006310">
    <property type="term" value="P:DNA recombination"/>
    <property type="evidence" value="ECO:0007669"/>
    <property type="project" value="UniProtKB-KW"/>
</dbReference>
<dbReference type="Pfam" id="PF13662">
    <property type="entry name" value="Toprim_4"/>
    <property type="match status" value="1"/>
</dbReference>
<evidence type="ECO:0000256" key="3">
    <source>
        <dbReference type="ARBA" id="ARBA00022771"/>
    </source>
</evidence>
<dbReference type="NCBIfam" id="TIGR00615">
    <property type="entry name" value="recR"/>
    <property type="match status" value="1"/>
</dbReference>
<organism evidence="8">
    <name type="scientific">hydrothermal vent metagenome</name>
    <dbReference type="NCBI Taxonomy" id="652676"/>
    <lineage>
        <taxon>unclassified sequences</taxon>
        <taxon>metagenomes</taxon>
        <taxon>ecological metagenomes</taxon>
    </lineage>
</organism>
<evidence type="ECO:0000259" key="7">
    <source>
        <dbReference type="PROSITE" id="PS50880"/>
    </source>
</evidence>
<keyword evidence="2" id="KW-0227">DNA damage</keyword>
<evidence type="ECO:0000256" key="4">
    <source>
        <dbReference type="ARBA" id="ARBA00022833"/>
    </source>
</evidence>
<dbReference type="PROSITE" id="PS50880">
    <property type="entry name" value="TOPRIM"/>
    <property type="match status" value="1"/>
</dbReference>
<accession>A0A1W1BRZ3</accession>
<dbReference type="Pfam" id="PF02132">
    <property type="entry name" value="RecR_ZnF"/>
    <property type="match status" value="1"/>
</dbReference>
<dbReference type="Pfam" id="PF21175">
    <property type="entry name" value="RecR_C"/>
    <property type="match status" value="1"/>
</dbReference>
<gene>
    <name evidence="8" type="ORF">MNB_SV-6-1668</name>
</gene>